<reference evidence="2" key="1">
    <citation type="submission" date="2020-10" db="EMBL/GenBank/DDBJ databases">
        <authorList>
            <person name="Gilroy R."/>
        </authorList>
    </citation>
    <scope>NUCLEOTIDE SEQUENCE</scope>
    <source>
        <strain evidence="2">CHK188-20938</strain>
    </source>
</reference>
<comment type="caution">
    <text evidence="2">The sequence shown here is derived from an EMBL/GenBank/DDBJ whole genome shotgun (WGS) entry which is preliminary data.</text>
</comment>
<organism evidence="2 3">
    <name type="scientific">Candidatus Scatomonas pullistercoris</name>
    <dbReference type="NCBI Taxonomy" id="2840920"/>
    <lineage>
        <taxon>Bacteria</taxon>
        <taxon>Bacillati</taxon>
        <taxon>Bacillota</taxon>
        <taxon>Clostridia</taxon>
        <taxon>Lachnospirales</taxon>
        <taxon>Lachnospiraceae</taxon>
        <taxon>Lachnospiraceae incertae sedis</taxon>
        <taxon>Candidatus Scatomonas</taxon>
    </lineage>
</organism>
<evidence type="ECO:0000313" key="2">
    <source>
        <dbReference type="EMBL" id="HIV25400.1"/>
    </source>
</evidence>
<dbReference type="Proteomes" id="UP000824169">
    <property type="component" value="Unassembled WGS sequence"/>
</dbReference>
<dbReference type="InterPro" id="IPR000031">
    <property type="entry name" value="PurE_dom"/>
</dbReference>
<dbReference type="PANTHER" id="PTHR43064:SF1">
    <property type="entry name" value="SLL1489 PROTEIN"/>
    <property type="match status" value="1"/>
</dbReference>
<name>A0A9D1P3S7_9FIRM</name>
<proteinExistence type="predicted"/>
<dbReference type="InterPro" id="IPR039476">
    <property type="entry name" value="P2CMN_synthase_LarB"/>
</dbReference>
<dbReference type="EMBL" id="DVOO01000016">
    <property type="protein sequence ID" value="HIV25400.1"/>
    <property type="molecule type" value="Genomic_DNA"/>
</dbReference>
<dbReference type="GO" id="GO:0006189">
    <property type="term" value="P:'de novo' IMP biosynthetic process"/>
    <property type="evidence" value="ECO:0007669"/>
    <property type="project" value="InterPro"/>
</dbReference>
<dbReference type="AlphaFoldDB" id="A0A9D1P3S7"/>
<evidence type="ECO:0000259" key="1">
    <source>
        <dbReference type="SMART" id="SM01001"/>
    </source>
</evidence>
<feature type="domain" description="PurE" evidence="1">
    <location>
        <begin position="115"/>
        <end position="247"/>
    </location>
</feature>
<evidence type="ECO:0000313" key="3">
    <source>
        <dbReference type="Proteomes" id="UP000824169"/>
    </source>
</evidence>
<dbReference type="SUPFAM" id="SSF52255">
    <property type="entry name" value="N5-CAIR mutase (phosphoribosylaminoimidazole carboxylase, PurE)"/>
    <property type="match status" value="1"/>
</dbReference>
<reference evidence="2" key="2">
    <citation type="journal article" date="2021" name="PeerJ">
        <title>Extensive microbial diversity within the chicken gut microbiome revealed by metagenomics and culture.</title>
        <authorList>
            <person name="Gilroy R."/>
            <person name="Ravi A."/>
            <person name="Getino M."/>
            <person name="Pursley I."/>
            <person name="Horton D.L."/>
            <person name="Alikhan N.F."/>
            <person name="Baker D."/>
            <person name="Gharbi K."/>
            <person name="Hall N."/>
            <person name="Watson M."/>
            <person name="Adriaenssens E.M."/>
            <person name="Foster-Nyarko E."/>
            <person name="Jarju S."/>
            <person name="Secka A."/>
            <person name="Antonio M."/>
            <person name="Oren A."/>
            <person name="Chaudhuri R.R."/>
            <person name="La Ragione R."/>
            <person name="Hildebrand F."/>
            <person name="Pallen M.J."/>
        </authorList>
    </citation>
    <scope>NUCLEOTIDE SEQUENCE</scope>
    <source>
        <strain evidence="2">CHK188-20938</strain>
    </source>
</reference>
<dbReference type="NCBIfam" id="NF033503">
    <property type="entry name" value="LarB"/>
    <property type="match status" value="1"/>
</dbReference>
<dbReference type="Gene3D" id="3.40.50.1970">
    <property type="match status" value="1"/>
</dbReference>
<dbReference type="Pfam" id="PF00731">
    <property type="entry name" value="AIRC"/>
    <property type="match status" value="1"/>
</dbReference>
<dbReference type="PANTHER" id="PTHR43064">
    <property type="entry name" value="PHOSPHORIBOSYLAMINOIMIDAZOLE CARBOXYLASE-RELATED"/>
    <property type="match status" value="1"/>
</dbReference>
<accession>A0A9D1P3S7</accession>
<protein>
    <submittedName>
        <fullName evidence="2">Nickel pincer cofactor biosynthesis protein LarB</fullName>
    </submittedName>
</protein>
<sequence length="254" mass="27647">MEVKEVLEKVRNQELSIQEAQEYLKSLPYEDMGFAKLDHHRKLRSGFGEVIYCAGKTKEQVARIFQAMADKETDVLGTRASREQFEAVRELLPDVEYFEMGRILWVRRNKKEPEGMVAVCTGGTSDMPVAEEAALTAEFFGARVERIYDVGVAGIHRLLDQTEKLRKANCILAIAGMEGALATVTAGLVDRPVIAVPTSVGYGASFGGLSALLTMLNSCAEGLAVVNIDNGFGAGYLGAQINRLALRGGTGENR</sequence>
<dbReference type="GO" id="GO:0016787">
    <property type="term" value="F:hydrolase activity"/>
    <property type="evidence" value="ECO:0007669"/>
    <property type="project" value="InterPro"/>
</dbReference>
<dbReference type="SMART" id="SM01001">
    <property type="entry name" value="AIRC"/>
    <property type="match status" value="1"/>
</dbReference>
<gene>
    <name evidence="2" type="primary">larB</name>
    <name evidence="2" type="ORF">IAB71_06380</name>
</gene>